<evidence type="ECO:0000256" key="2">
    <source>
        <dbReference type="ARBA" id="ARBA00011695"/>
    </source>
</evidence>
<dbReference type="EMBL" id="BT080243">
    <property type="protein sequence ID" value="ACO14667.1"/>
    <property type="molecule type" value="mRNA"/>
</dbReference>
<dbReference type="GO" id="GO:0006457">
    <property type="term" value="P:protein folding"/>
    <property type="evidence" value="ECO:0007669"/>
    <property type="project" value="InterPro"/>
</dbReference>
<comment type="subunit">
    <text evidence="2">Heterohexamer of two PFD-alpha type and four PFD-beta type subunits.</text>
</comment>
<dbReference type="GO" id="GO:0051087">
    <property type="term" value="F:protein-folding chaperone binding"/>
    <property type="evidence" value="ECO:0007669"/>
    <property type="project" value="TreeGrafter"/>
</dbReference>
<evidence type="ECO:0000256" key="3">
    <source>
        <dbReference type="ARBA" id="ARBA00023186"/>
    </source>
</evidence>
<dbReference type="GO" id="GO:0016272">
    <property type="term" value="C:prefoldin complex"/>
    <property type="evidence" value="ECO:0007669"/>
    <property type="project" value="InterPro"/>
</dbReference>
<comment type="similarity">
    <text evidence="1">Belongs to the prefoldin subunit beta family.</text>
</comment>
<dbReference type="SUPFAM" id="SSF46579">
    <property type="entry name" value="Prefoldin"/>
    <property type="match status" value="1"/>
</dbReference>
<name>C1C064_CALCM</name>
<dbReference type="GO" id="GO:0051131">
    <property type="term" value="P:chaperone-mediated protein complex assembly"/>
    <property type="evidence" value="ECO:0007669"/>
    <property type="project" value="TreeGrafter"/>
</dbReference>
<dbReference type="InterPro" id="IPR002777">
    <property type="entry name" value="PFD_beta-like"/>
</dbReference>
<evidence type="ECO:0000256" key="5">
    <source>
        <dbReference type="SAM" id="Coils"/>
    </source>
</evidence>
<dbReference type="AlphaFoldDB" id="C1C064"/>
<dbReference type="GO" id="GO:0005737">
    <property type="term" value="C:cytoplasm"/>
    <property type="evidence" value="ECO:0007669"/>
    <property type="project" value="TreeGrafter"/>
</dbReference>
<dbReference type="FunFam" id="1.10.287.370:FF:000003">
    <property type="entry name" value="Prefoldin subunit 6"/>
    <property type="match status" value="1"/>
</dbReference>
<keyword evidence="3" id="KW-0143">Chaperone</keyword>
<evidence type="ECO:0000256" key="1">
    <source>
        <dbReference type="ARBA" id="ARBA00008045"/>
    </source>
</evidence>
<accession>C1C064</accession>
<dbReference type="InterPro" id="IPR009053">
    <property type="entry name" value="Prefoldin"/>
</dbReference>
<protein>
    <recommendedName>
        <fullName evidence="4">Probable prefoldin subunit 6</fullName>
    </recommendedName>
</protein>
<evidence type="ECO:0000313" key="6">
    <source>
        <dbReference type="EMBL" id="ACO14667.1"/>
    </source>
</evidence>
<sequence>MSVSKGTLESLQTQFQEELETMKKIQKLQQKALVDQQTLDSQLNENKLVKDEMTVLEEGAVIYKLVGPTLLKQDLTESKSNVEKRIDYISKELKRTVASYEDYEKKLDSHREKISSIQGSIQQLRRP</sequence>
<dbReference type="PANTHER" id="PTHR21431:SF0">
    <property type="entry name" value="PREFOLDIN SUBUNIT 6"/>
    <property type="match status" value="1"/>
</dbReference>
<proteinExistence type="evidence at transcript level"/>
<organism evidence="6">
    <name type="scientific">Caligus clemensi</name>
    <name type="common">Sea louse</name>
    <dbReference type="NCBI Taxonomy" id="344056"/>
    <lineage>
        <taxon>Eukaryota</taxon>
        <taxon>Metazoa</taxon>
        <taxon>Ecdysozoa</taxon>
        <taxon>Arthropoda</taxon>
        <taxon>Crustacea</taxon>
        <taxon>Multicrustacea</taxon>
        <taxon>Hexanauplia</taxon>
        <taxon>Copepoda</taxon>
        <taxon>Siphonostomatoida</taxon>
        <taxon>Caligidae</taxon>
        <taxon>Caligus</taxon>
    </lineage>
</organism>
<dbReference type="Pfam" id="PF01920">
    <property type="entry name" value="Prefoldin_2"/>
    <property type="match status" value="1"/>
</dbReference>
<keyword evidence="5" id="KW-0175">Coiled coil</keyword>
<dbReference type="GO" id="GO:0051082">
    <property type="term" value="F:unfolded protein binding"/>
    <property type="evidence" value="ECO:0007669"/>
    <property type="project" value="InterPro"/>
</dbReference>
<gene>
    <name evidence="6" type="primary">PFD6</name>
</gene>
<evidence type="ECO:0000256" key="4">
    <source>
        <dbReference type="ARBA" id="ARBA00072592"/>
    </source>
</evidence>
<dbReference type="CDD" id="cd23161">
    <property type="entry name" value="Prefoldin_6"/>
    <property type="match status" value="1"/>
</dbReference>
<feature type="coiled-coil region" evidence="5">
    <location>
        <begin position="93"/>
        <end position="120"/>
    </location>
</feature>
<reference evidence="6" key="1">
    <citation type="submission" date="2009-03" db="EMBL/GenBank/DDBJ databases">
        <title>Caligus clemensi ESTs and full-length cDNAs.</title>
        <authorList>
            <person name="Yasuike M."/>
            <person name="von Schalburg K."/>
            <person name="Cooper G."/>
            <person name="Leong J."/>
            <person name="Jones S.R.M."/>
            <person name="Koop B.F."/>
        </authorList>
    </citation>
    <scope>NUCLEOTIDE SEQUENCE</scope>
    <source>
        <tissue evidence="6">Whole</tissue>
    </source>
</reference>
<dbReference type="PANTHER" id="PTHR21431">
    <property type="entry name" value="PREFOLDIN SUBUNIT 6"/>
    <property type="match status" value="1"/>
</dbReference>
<dbReference type="Gene3D" id="1.10.287.370">
    <property type="match status" value="1"/>
</dbReference>